<dbReference type="GO" id="GO:0046503">
    <property type="term" value="P:glycerolipid catabolic process"/>
    <property type="evidence" value="ECO:0007669"/>
    <property type="project" value="TreeGrafter"/>
</dbReference>
<proteinExistence type="predicted"/>
<reference evidence="2 3" key="1">
    <citation type="submission" date="2018-03" db="EMBL/GenBank/DDBJ databases">
        <title>Genomic Encyclopedia of Archaeal and Bacterial Type Strains, Phase II (KMG-II): from individual species to whole genera.</title>
        <authorList>
            <person name="Goeker M."/>
        </authorList>
    </citation>
    <scope>NUCLEOTIDE SEQUENCE [LARGE SCALE GENOMIC DNA]</scope>
    <source>
        <strain evidence="2 3">DSM 100065</strain>
    </source>
</reference>
<name>A0A2T0ZW95_9ACTN</name>
<accession>A0A2T0ZW95</accession>
<dbReference type="PANTHER" id="PTHR43433">
    <property type="entry name" value="HYDROLASE, ALPHA/BETA FOLD FAMILY PROTEIN"/>
    <property type="match status" value="1"/>
</dbReference>
<gene>
    <name evidence="2" type="ORF">CLV47_11660</name>
</gene>
<dbReference type="InterPro" id="IPR000073">
    <property type="entry name" value="AB_hydrolase_1"/>
</dbReference>
<feature type="domain" description="AB hydrolase-1" evidence="1">
    <location>
        <begin position="28"/>
        <end position="276"/>
    </location>
</feature>
<evidence type="ECO:0000259" key="1">
    <source>
        <dbReference type="Pfam" id="PF00561"/>
    </source>
</evidence>
<dbReference type="RefSeq" id="WP_106350159.1">
    <property type="nucleotide sequence ID" value="NZ_PVUE01000016.1"/>
</dbReference>
<dbReference type="InterPro" id="IPR029058">
    <property type="entry name" value="AB_hydrolase_fold"/>
</dbReference>
<dbReference type="AlphaFoldDB" id="A0A2T0ZW95"/>
<dbReference type="EMBL" id="PVUE01000016">
    <property type="protein sequence ID" value="PRZ40527.1"/>
    <property type="molecule type" value="Genomic_DNA"/>
</dbReference>
<evidence type="ECO:0000313" key="3">
    <source>
        <dbReference type="Proteomes" id="UP000237752"/>
    </source>
</evidence>
<dbReference type="SUPFAM" id="SSF53474">
    <property type="entry name" value="alpha/beta-Hydrolases"/>
    <property type="match status" value="1"/>
</dbReference>
<keyword evidence="3" id="KW-1185">Reference proteome</keyword>
<dbReference type="PANTHER" id="PTHR43433:SF5">
    <property type="entry name" value="AB HYDROLASE-1 DOMAIN-CONTAINING PROTEIN"/>
    <property type="match status" value="1"/>
</dbReference>
<dbReference type="GO" id="GO:0004806">
    <property type="term" value="F:triacylglycerol lipase activity"/>
    <property type="evidence" value="ECO:0007669"/>
    <property type="project" value="TreeGrafter"/>
</dbReference>
<sequence>MTSTGQQTLASNGIAIAYEVRGPEDGQPLLLVNGLGSQMIGYRTELCDKFARRGFRVIRFDNRDVGHSTYFDDRPLPDIRAILKGDLSTAAYTLSDMAADAVGLLDGLGIEAAHIVGMSMGGMLVQRIAIDFPERVLSMTSIMSTTGERSVGRATPEANARLMQPLPADREEALDKLTEDSRVIGSPGFVFDAAKIRAQHVEALDRATHPAGTARQQGAIFADSDRTPALRELRLPTLVIHGADDPLIGVSGGEATAAAVSGAQLKIYPGMGHNLPEDLWDDFVADIAGIAGMPPA</sequence>
<dbReference type="Proteomes" id="UP000237752">
    <property type="component" value="Unassembled WGS sequence"/>
</dbReference>
<dbReference type="OrthoDB" id="7958481at2"/>
<evidence type="ECO:0000313" key="2">
    <source>
        <dbReference type="EMBL" id="PRZ40527.1"/>
    </source>
</evidence>
<dbReference type="Pfam" id="PF00561">
    <property type="entry name" value="Abhydrolase_1"/>
    <property type="match status" value="1"/>
</dbReference>
<dbReference type="InterPro" id="IPR050471">
    <property type="entry name" value="AB_hydrolase"/>
</dbReference>
<organism evidence="2 3">
    <name type="scientific">Antricoccus suffuscus</name>
    <dbReference type="NCBI Taxonomy" id="1629062"/>
    <lineage>
        <taxon>Bacteria</taxon>
        <taxon>Bacillati</taxon>
        <taxon>Actinomycetota</taxon>
        <taxon>Actinomycetes</taxon>
        <taxon>Geodermatophilales</taxon>
        <taxon>Antricoccaceae</taxon>
        <taxon>Antricoccus</taxon>
    </lineage>
</organism>
<protein>
    <submittedName>
        <fullName evidence="2">Pimeloyl-ACP methyl ester carboxylesterase</fullName>
    </submittedName>
</protein>
<dbReference type="Gene3D" id="3.40.50.1820">
    <property type="entry name" value="alpha/beta hydrolase"/>
    <property type="match status" value="1"/>
</dbReference>
<comment type="caution">
    <text evidence="2">The sequence shown here is derived from an EMBL/GenBank/DDBJ whole genome shotgun (WGS) entry which is preliminary data.</text>
</comment>